<dbReference type="STRING" id="371042.NG99_08880"/>
<dbReference type="InterPro" id="IPR054733">
    <property type="entry name" value="PqqF_C_3"/>
</dbReference>
<comment type="caution">
    <text evidence="11">The sequence shown here is derived from an EMBL/GenBank/DDBJ whole genome shotgun (WGS) entry which is preliminary data.</text>
</comment>
<keyword evidence="6" id="KW-0482">Metalloprotease</keyword>
<evidence type="ECO:0000313" key="12">
    <source>
        <dbReference type="Proteomes" id="UP000030351"/>
    </source>
</evidence>
<dbReference type="Pfam" id="PF22455">
    <property type="entry name" value="PqqF_C_3"/>
    <property type="match status" value="1"/>
</dbReference>
<keyword evidence="3" id="KW-0479">Metal-binding</keyword>
<feature type="domain" description="Coenzyme PQQ synthesis protein F-like C-terminal lobe" evidence="10">
    <location>
        <begin position="653"/>
        <end position="736"/>
    </location>
</feature>
<name>A0A0A3Z769_9GAMM</name>
<keyword evidence="2" id="KW-0645">Protease</keyword>
<evidence type="ECO:0000256" key="5">
    <source>
        <dbReference type="ARBA" id="ARBA00022833"/>
    </source>
</evidence>
<dbReference type="InterPro" id="IPR011765">
    <property type="entry name" value="Pept_M16_N"/>
</dbReference>
<dbReference type="GO" id="GO:0008270">
    <property type="term" value="F:zinc ion binding"/>
    <property type="evidence" value="ECO:0007669"/>
    <property type="project" value="InterPro"/>
</dbReference>
<evidence type="ECO:0000259" key="10">
    <source>
        <dbReference type="Pfam" id="PF22456"/>
    </source>
</evidence>
<dbReference type="eggNOG" id="COG1025">
    <property type="taxonomic scope" value="Bacteria"/>
</dbReference>
<evidence type="ECO:0000313" key="11">
    <source>
        <dbReference type="EMBL" id="KGT94710.1"/>
    </source>
</evidence>
<dbReference type="Gene3D" id="3.30.830.10">
    <property type="entry name" value="Metalloenzyme, LuxS/M16 peptidase-like"/>
    <property type="match status" value="2"/>
</dbReference>
<evidence type="ECO:0008006" key="13">
    <source>
        <dbReference type="Google" id="ProtNLM"/>
    </source>
</evidence>
<evidence type="ECO:0000256" key="6">
    <source>
        <dbReference type="ARBA" id="ARBA00023049"/>
    </source>
</evidence>
<accession>A0A0A3Z769</accession>
<dbReference type="NCBIfam" id="TIGR02110">
    <property type="entry name" value="PQQ_syn_pqqF"/>
    <property type="match status" value="1"/>
</dbReference>
<dbReference type="InterPro" id="IPR011249">
    <property type="entry name" value="Metalloenz_LuxS/M16"/>
</dbReference>
<gene>
    <name evidence="11" type="ORF">NG99_08880</name>
</gene>
<keyword evidence="12" id="KW-1185">Reference proteome</keyword>
<evidence type="ECO:0000256" key="2">
    <source>
        <dbReference type="ARBA" id="ARBA00022670"/>
    </source>
</evidence>
<dbReference type="PANTHER" id="PTHR43690">
    <property type="entry name" value="NARDILYSIN"/>
    <property type="match status" value="1"/>
</dbReference>
<evidence type="ECO:0000256" key="1">
    <source>
        <dbReference type="ARBA" id="ARBA00007261"/>
    </source>
</evidence>
<evidence type="ECO:0000259" key="9">
    <source>
        <dbReference type="Pfam" id="PF22455"/>
    </source>
</evidence>
<dbReference type="InterPro" id="IPR050626">
    <property type="entry name" value="Peptidase_M16"/>
</dbReference>
<sequence length="796" mass="87569">MQAATGLQQLTLANGLRVNLIHDPEAERAAALLQLSAGSHDEPAQWPGLAHLLEHELFAGSQGYQGDRRLMAWGPANGARLNATTQAHHTAWFFDSAPDQFEQGLLRLVDMLARPLLTAESVAQETAVIDAEFQMLTRHADTLCEAALSQAFSSPHRLHDFHVGNLAAFGEDHAALQQALRDWHRVFFRAGHLEMWLQGPQPMERLAELAEQIGMVFSPLAAEAKHAERPLILNGCRYYGLHNTSAERLLLSFLVTGGQSQRLSVLRELLTDRAAHSLLATLREQGLCDAIQLLEPYRSPQQSLISVQFTLCEGASPAAVESVFACWLSQLAGLSASELAHYADLARRQFAHLSGLDQLRARAFGFPPPDEESVKLSEGWRALSAQLRPEEMTRLWVAPSITASHQRIQGFSLQTGEVTWPASLRYDGPEMTFYAAARPLPRPSLPQDAAPLSAVPALGAPLLLISPPAGQPLSRQSAALMEAALQPVIGLCQHHGGELSFSQQQGIWLLQLSGTPELMASTLSSAIDALIAPPAAVIARGERLYRQFTQSQRAEIAVRALLSHLPDLLTEETPHAPQRWQATLYGGDADLHQPLSRLLSRWPGKCVLPPQVPAHPLPDRHEYAFPTAGQDAAALLFCPLAENSAECFAAWQLLAALFEPRFFQKLRVELNIGYAVSCRFHYAAGVAGILFALQSPELTSGQLCRHIADFIADMSGVIAKTDDETLSERAATLSHALPLIVPKTHVNCLQHWQQRQLTLPISGVDIYAALSVEKLQRYYRLFIAEKQRWWRLTNAK</sequence>
<protein>
    <recommendedName>
        <fullName evidence="13">Coenzyme PQQ synthesis protein F</fullName>
    </recommendedName>
</protein>
<dbReference type="Pfam" id="PF22454">
    <property type="entry name" value="PQQ_syn_pqqF_N_2"/>
    <property type="match status" value="1"/>
</dbReference>
<dbReference type="SUPFAM" id="SSF63411">
    <property type="entry name" value="LuxS/MPP-like metallohydrolase"/>
    <property type="match status" value="2"/>
</dbReference>
<dbReference type="InterPro" id="IPR011844">
    <property type="entry name" value="PQQ_synth_PqqF"/>
</dbReference>
<comment type="similarity">
    <text evidence="1">Belongs to the peptidase M16 family.</text>
</comment>
<evidence type="ECO:0000256" key="4">
    <source>
        <dbReference type="ARBA" id="ARBA00022801"/>
    </source>
</evidence>
<dbReference type="InterPro" id="IPR054740">
    <property type="entry name" value="PqqF_N_2"/>
</dbReference>
<organism evidence="11 12">
    <name type="scientific">Erwinia typographi</name>
    <dbReference type="NCBI Taxonomy" id="371042"/>
    <lineage>
        <taxon>Bacteria</taxon>
        <taxon>Pseudomonadati</taxon>
        <taxon>Pseudomonadota</taxon>
        <taxon>Gammaproteobacteria</taxon>
        <taxon>Enterobacterales</taxon>
        <taxon>Erwiniaceae</taxon>
        <taxon>Erwinia</taxon>
    </lineage>
</organism>
<feature type="domain" description="Peptidase M16 N-terminal" evidence="7">
    <location>
        <begin position="17"/>
        <end position="152"/>
    </location>
</feature>
<keyword evidence="4" id="KW-0378">Hydrolase</keyword>
<keyword evidence="5" id="KW-0862">Zinc</keyword>
<dbReference type="GO" id="GO:0006508">
    <property type="term" value="P:proteolysis"/>
    <property type="evidence" value="ECO:0007669"/>
    <property type="project" value="UniProtKB-KW"/>
</dbReference>
<dbReference type="RefSeq" id="WP_034891005.1">
    <property type="nucleotide sequence ID" value="NZ_JRUQ01000027.1"/>
</dbReference>
<dbReference type="EMBL" id="JRUQ01000027">
    <property type="protein sequence ID" value="KGT94710.1"/>
    <property type="molecule type" value="Genomic_DNA"/>
</dbReference>
<evidence type="ECO:0000256" key="3">
    <source>
        <dbReference type="ARBA" id="ARBA00022723"/>
    </source>
</evidence>
<reference evidence="11 12" key="1">
    <citation type="submission" date="2014-10" db="EMBL/GenBank/DDBJ databases">
        <title>Genome sequence of Erwinia typographi M043b.</title>
        <authorList>
            <person name="Chan K.-G."/>
            <person name="Tan W.-S."/>
        </authorList>
    </citation>
    <scope>NUCLEOTIDE SEQUENCE [LARGE SCALE GENOMIC DNA]</scope>
    <source>
        <strain evidence="11 12">M043b</strain>
    </source>
</reference>
<dbReference type="GO" id="GO:0018189">
    <property type="term" value="P:pyrroloquinoline quinone biosynthetic process"/>
    <property type="evidence" value="ECO:0007669"/>
    <property type="project" value="InterPro"/>
</dbReference>
<feature type="domain" description="Coenzyme PQQ synthesis protein F C-terminal lobe" evidence="9">
    <location>
        <begin position="480"/>
        <end position="583"/>
    </location>
</feature>
<dbReference type="AlphaFoldDB" id="A0A0A3Z769"/>
<dbReference type="Pfam" id="PF22456">
    <property type="entry name" value="PqqF-like_C_4"/>
    <property type="match status" value="1"/>
</dbReference>
<dbReference type="GO" id="GO:0004222">
    <property type="term" value="F:metalloendopeptidase activity"/>
    <property type="evidence" value="ECO:0007669"/>
    <property type="project" value="InterPro"/>
</dbReference>
<dbReference type="Pfam" id="PF00675">
    <property type="entry name" value="Peptidase_M16"/>
    <property type="match status" value="1"/>
</dbReference>
<proteinExistence type="inferred from homology"/>
<dbReference type="PANTHER" id="PTHR43690:SF18">
    <property type="entry name" value="INSULIN-DEGRADING ENZYME-RELATED"/>
    <property type="match status" value="1"/>
</dbReference>
<dbReference type="Proteomes" id="UP000030351">
    <property type="component" value="Unassembled WGS sequence"/>
</dbReference>
<feature type="domain" description="Coenzyme PQQ synthesis protein F N-terminal lobe" evidence="8">
    <location>
        <begin position="248"/>
        <end position="395"/>
    </location>
</feature>
<evidence type="ECO:0000259" key="8">
    <source>
        <dbReference type="Pfam" id="PF22454"/>
    </source>
</evidence>
<evidence type="ECO:0000259" key="7">
    <source>
        <dbReference type="Pfam" id="PF00675"/>
    </source>
</evidence>
<dbReference type="InterPro" id="IPR054734">
    <property type="entry name" value="PqqF-like_C_4"/>
</dbReference>